<keyword evidence="3" id="KW-0807">Transducer</keyword>
<comment type="caution">
    <text evidence="7">The sequence shown here is derived from an EMBL/GenBank/DDBJ whole genome shotgun (WGS) entry which is preliminary data.</text>
</comment>
<evidence type="ECO:0000256" key="2">
    <source>
        <dbReference type="ARBA" id="ARBA00029447"/>
    </source>
</evidence>
<dbReference type="InterPro" id="IPR051310">
    <property type="entry name" value="MCP_chemotaxis"/>
</dbReference>
<dbReference type="PROSITE" id="PS50111">
    <property type="entry name" value="CHEMOTAXIS_TRANSDUC_2"/>
    <property type="match status" value="1"/>
</dbReference>
<evidence type="ECO:0000256" key="3">
    <source>
        <dbReference type="PROSITE-ProRule" id="PRU00284"/>
    </source>
</evidence>
<name>A0ABS8X9S4_9BURK</name>
<dbReference type="SMART" id="SM00283">
    <property type="entry name" value="MA"/>
    <property type="match status" value="1"/>
</dbReference>
<dbReference type="PANTHER" id="PTHR43531">
    <property type="entry name" value="PROTEIN ICFG"/>
    <property type="match status" value="1"/>
</dbReference>
<accession>A0ABS8X9S4</accession>
<dbReference type="InterPro" id="IPR024478">
    <property type="entry name" value="HlyB_4HB_MCP"/>
</dbReference>
<evidence type="ECO:0000259" key="5">
    <source>
        <dbReference type="PROSITE" id="PS50111"/>
    </source>
</evidence>
<keyword evidence="4" id="KW-1133">Transmembrane helix</keyword>
<dbReference type="Pfam" id="PF12729">
    <property type="entry name" value="4HB_MCP_1"/>
    <property type="match status" value="1"/>
</dbReference>
<dbReference type="InterPro" id="IPR047347">
    <property type="entry name" value="YvaQ-like_sensor"/>
</dbReference>
<dbReference type="EMBL" id="JAJTWT010000001">
    <property type="protein sequence ID" value="MCE4536378.1"/>
    <property type="molecule type" value="Genomic_DNA"/>
</dbReference>
<reference evidence="7 8" key="1">
    <citation type="submission" date="2021-12" db="EMBL/GenBank/DDBJ databases">
        <title>Genome seq of p7.</title>
        <authorList>
            <person name="Seo T."/>
        </authorList>
    </citation>
    <scope>NUCLEOTIDE SEQUENCE [LARGE SCALE GENOMIC DNA]</scope>
    <source>
        <strain evidence="7 8">P7</strain>
    </source>
</reference>
<dbReference type="Gene3D" id="1.10.287.950">
    <property type="entry name" value="Methyl-accepting chemotaxis protein"/>
    <property type="match status" value="1"/>
</dbReference>
<comment type="similarity">
    <text evidence="2">Belongs to the methyl-accepting chemotaxis (MCP) protein family.</text>
</comment>
<feature type="domain" description="HAMP" evidence="6">
    <location>
        <begin position="212"/>
        <end position="264"/>
    </location>
</feature>
<evidence type="ECO:0000256" key="1">
    <source>
        <dbReference type="ARBA" id="ARBA00022481"/>
    </source>
</evidence>
<dbReference type="InterPro" id="IPR004090">
    <property type="entry name" value="Chemotax_Me-accpt_rcpt"/>
</dbReference>
<keyword evidence="4" id="KW-0812">Transmembrane</keyword>
<dbReference type="CDD" id="cd06225">
    <property type="entry name" value="HAMP"/>
    <property type="match status" value="1"/>
</dbReference>
<dbReference type="RefSeq" id="WP_233389592.1">
    <property type="nucleotide sequence ID" value="NZ_JAJTWT010000001.1"/>
</dbReference>
<dbReference type="Pfam" id="PF00672">
    <property type="entry name" value="HAMP"/>
    <property type="match status" value="1"/>
</dbReference>
<evidence type="ECO:0000256" key="4">
    <source>
        <dbReference type="SAM" id="Phobius"/>
    </source>
</evidence>
<keyword evidence="8" id="KW-1185">Reference proteome</keyword>
<dbReference type="InterPro" id="IPR004089">
    <property type="entry name" value="MCPsignal_dom"/>
</dbReference>
<feature type="domain" description="Methyl-accepting transducer" evidence="5">
    <location>
        <begin position="269"/>
        <end position="498"/>
    </location>
</feature>
<dbReference type="PRINTS" id="PR00260">
    <property type="entry name" value="CHEMTRNSDUCR"/>
</dbReference>
<sequence length="518" mass="54150">MKLSNLKIGVRLWAGFGVVIVLMVVTIVVAIGRMNGAQQRVDNILNDRYRKIALATEIKYNVALIHQHMRDGVIEGEAAGVQREVDAMNALRAINKDLLDTFDKLINVPKARDLFTAIMQARAADLDAQKELVAAVARGDAAGARQLLAGKIAQTGGAYVKLLDDMVQLQKSKMDEESRSLLSDFAFGRALMIGLAAAAVGMAVFTAWSITRGITRPMSVAVGMAQRVADGDLTAAIEVDSRDELGQLMRALNAMSASLAKIVSEVRSGTDSIAMASRQIAVGNLDLSARTEQQASSLQETAASMEELTGNVQSTADSARQASQLASSASEVAAKGGLVVSQVVSTMGMINASAKQIGEIIGVIDAIAFQTNILALNAAVEAARAGEQGRGFAVVAAEVRGLAQRSAEAAKEIKALIGSSVDRVEAGSMLVDQAGATMQEVVASVQRVTDIISQITTASQEQTGGISQINQAINQMDGVTQQNAALVEEAAAASKSLSDQAAKLVSVVSVFRLSGSPG</sequence>
<dbReference type="InterPro" id="IPR003660">
    <property type="entry name" value="HAMP_dom"/>
</dbReference>
<protein>
    <submittedName>
        <fullName evidence="7">Methyl-accepting chemotaxis protein</fullName>
    </submittedName>
</protein>
<dbReference type="SMART" id="SM00304">
    <property type="entry name" value="HAMP"/>
    <property type="match status" value="1"/>
</dbReference>
<dbReference type="Proteomes" id="UP001201463">
    <property type="component" value="Unassembled WGS sequence"/>
</dbReference>
<dbReference type="PANTHER" id="PTHR43531:SF14">
    <property type="entry name" value="METHYL-ACCEPTING CHEMOTAXIS PROTEIN I-RELATED"/>
    <property type="match status" value="1"/>
</dbReference>
<dbReference type="CDD" id="cd11386">
    <property type="entry name" value="MCP_signal"/>
    <property type="match status" value="1"/>
</dbReference>
<evidence type="ECO:0000259" key="6">
    <source>
        <dbReference type="PROSITE" id="PS50885"/>
    </source>
</evidence>
<gene>
    <name evidence="7" type="ORF">LXT12_03800</name>
</gene>
<dbReference type="PROSITE" id="PS50885">
    <property type="entry name" value="HAMP"/>
    <property type="match status" value="1"/>
</dbReference>
<proteinExistence type="inferred from homology"/>
<feature type="transmembrane region" description="Helical" evidence="4">
    <location>
        <begin position="12"/>
        <end position="31"/>
    </location>
</feature>
<dbReference type="CDD" id="cd19411">
    <property type="entry name" value="MCP2201-like_sensor"/>
    <property type="match status" value="1"/>
</dbReference>
<feature type="transmembrane region" description="Helical" evidence="4">
    <location>
        <begin position="190"/>
        <end position="210"/>
    </location>
</feature>
<dbReference type="SUPFAM" id="SSF58104">
    <property type="entry name" value="Methyl-accepting chemotaxis protein (MCP) signaling domain"/>
    <property type="match status" value="1"/>
</dbReference>
<dbReference type="Pfam" id="PF00015">
    <property type="entry name" value="MCPsignal"/>
    <property type="match status" value="1"/>
</dbReference>
<evidence type="ECO:0000313" key="8">
    <source>
        <dbReference type="Proteomes" id="UP001201463"/>
    </source>
</evidence>
<keyword evidence="4" id="KW-0472">Membrane</keyword>
<evidence type="ECO:0000313" key="7">
    <source>
        <dbReference type="EMBL" id="MCE4536378.1"/>
    </source>
</evidence>
<organism evidence="7 8">
    <name type="scientific">Pelomonas caseinilytica</name>
    <dbReference type="NCBI Taxonomy" id="2906763"/>
    <lineage>
        <taxon>Bacteria</taxon>
        <taxon>Pseudomonadati</taxon>
        <taxon>Pseudomonadota</taxon>
        <taxon>Betaproteobacteria</taxon>
        <taxon>Burkholderiales</taxon>
        <taxon>Sphaerotilaceae</taxon>
        <taxon>Roseateles</taxon>
    </lineage>
</organism>
<keyword evidence="1" id="KW-0488">Methylation</keyword>